<evidence type="ECO:0000256" key="1">
    <source>
        <dbReference type="ARBA" id="ARBA00007179"/>
    </source>
</evidence>
<dbReference type="InterPro" id="IPR020464">
    <property type="entry name" value="LanC-like_prot_euk"/>
</dbReference>
<dbReference type="Gene3D" id="1.50.10.10">
    <property type="match status" value="1"/>
</dbReference>
<evidence type="ECO:0000313" key="4">
    <source>
        <dbReference type="Proteomes" id="UP000326759"/>
    </source>
</evidence>
<dbReference type="SMART" id="SM01260">
    <property type="entry name" value="LANC_like"/>
    <property type="match status" value="1"/>
</dbReference>
<dbReference type="AlphaFoldDB" id="A0A5N5THA2"/>
<dbReference type="CDD" id="cd04794">
    <property type="entry name" value="euk_LANCL"/>
    <property type="match status" value="1"/>
</dbReference>
<feature type="binding site" evidence="2">
    <location>
        <position position="327"/>
    </location>
    <ligand>
        <name>Zn(2+)</name>
        <dbReference type="ChEBI" id="CHEBI:29105"/>
    </ligand>
</feature>
<feature type="binding site" evidence="2">
    <location>
        <position position="281"/>
    </location>
    <ligand>
        <name>Zn(2+)</name>
        <dbReference type="ChEBI" id="CHEBI:29105"/>
    </ligand>
</feature>
<dbReference type="PANTHER" id="PTHR12736">
    <property type="entry name" value="LANC-LIKE PROTEIN"/>
    <property type="match status" value="1"/>
</dbReference>
<reference evidence="3 4" key="1">
    <citation type="journal article" date="2019" name="PLoS Biol.">
        <title>Sex chromosomes control vertical transmission of feminizing Wolbachia symbionts in an isopod.</title>
        <authorList>
            <person name="Becking T."/>
            <person name="Chebbi M.A."/>
            <person name="Giraud I."/>
            <person name="Moumen B."/>
            <person name="Laverre T."/>
            <person name="Caubet Y."/>
            <person name="Peccoud J."/>
            <person name="Gilbert C."/>
            <person name="Cordaux R."/>
        </authorList>
    </citation>
    <scope>NUCLEOTIDE SEQUENCE [LARGE SCALE GENOMIC DNA]</scope>
    <source>
        <strain evidence="3">ANa2</strain>
        <tissue evidence="3">Whole body excluding digestive tract and cuticle</tissue>
    </source>
</reference>
<feature type="binding site" evidence="2">
    <location>
        <position position="328"/>
    </location>
    <ligand>
        <name>Zn(2+)</name>
        <dbReference type="ChEBI" id="CHEBI:29105"/>
    </ligand>
</feature>
<dbReference type="OrthoDB" id="10257263at2759"/>
<dbReference type="EMBL" id="SEYY01001030">
    <property type="protein sequence ID" value="KAB7506026.1"/>
    <property type="molecule type" value="Genomic_DNA"/>
</dbReference>
<dbReference type="GO" id="GO:0005975">
    <property type="term" value="P:carbohydrate metabolic process"/>
    <property type="evidence" value="ECO:0007669"/>
    <property type="project" value="InterPro"/>
</dbReference>
<organism evidence="3 4">
    <name type="scientific">Armadillidium nasatum</name>
    <dbReference type="NCBI Taxonomy" id="96803"/>
    <lineage>
        <taxon>Eukaryota</taxon>
        <taxon>Metazoa</taxon>
        <taxon>Ecdysozoa</taxon>
        <taxon>Arthropoda</taxon>
        <taxon>Crustacea</taxon>
        <taxon>Multicrustacea</taxon>
        <taxon>Malacostraca</taxon>
        <taxon>Eumalacostraca</taxon>
        <taxon>Peracarida</taxon>
        <taxon>Isopoda</taxon>
        <taxon>Oniscidea</taxon>
        <taxon>Crinocheta</taxon>
        <taxon>Armadillidiidae</taxon>
        <taxon>Armadillidium</taxon>
    </lineage>
</organism>
<keyword evidence="4" id="KW-1185">Reference proteome</keyword>
<dbReference type="GO" id="GO:0031179">
    <property type="term" value="P:peptide modification"/>
    <property type="evidence" value="ECO:0007669"/>
    <property type="project" value="InterPro"/>
</dbReference>
<dbReference type="PANTHER" id="PTHR12736:SF21">
    <property type="entry name" value="LANC-LIKE PROTEIN 2"/>
    <property type="match status" value="1"/>
</dbReference>
<dbReference type="PRINTS" id="PR01951">
    <property type="entry name" value="LANCEUKARYTE"/>
</dbReference>
<dbReference type="Pfam" id="PF05147">
    <property type="entry name" value="LANC_like"/>
    <property type="match status" value="1"/>
</dbReference>
<dbReference type="Proteomes" id="UP000326759">
    <property type="component" value="Unassembled WGS sequence"/>
</dbReference>
<sequence>MSDDRYFKNPFPNYKPEIAAEFIDFETKELKPEVRSSIRNSTLKLIQYLERKLEEEIDWKDTSVYTGTSGYTLLYLHLAECFNDERYLQKAYSLAEKSLKCLKGRRISFLCGDSGPLALGAVIYEKLGLSADVQFCVSNLVKLKNEVLELGSSLPDELLYGRVGYLYALLFVKQKVTSELIDTDLIRSVLLVILESGKYLSKRKKVTVPLSYEWHDKNYFGAAHGVSGILTLLLQVHERLTTSEVNDLIRPTVDRLATYIFPSGNLPSSEGSTSDKLVHWCHGAPGAIFLFSYAYKVFKDPKYLNYAKGCADVIWLRGLLKKGYGLCHGTAGNGSALLFFYQVTGDIKYLYMASQFARWCQDYGKHNCRTPDRPLSMFEGLAGTIYFLTDMEKPMRAKFPAFIL</sequence>
<name>A0A5N5THA2_9CRUS</name>
<dbReference type="GO" id="GO:0046872">
    <property type="term" value="F:metal ion binding"/>
    <property type="evidence" value="ECO:0007669"/>
    <property type="project" value="UniProtKB-KW"/>
</dbReference>
<dbReference type="PRINTS" id="PR01950">
    <property type="entry name" value="LANCSUPER"/>
</dbReference>
<dbReference type="SUPFAM" id="SSF158745">
    <property type="entry name" value="LanC-like"/>
    <property type="match status" value="1"/>
</dbReference>
<dbReference type="InterPro" id="IPR007822">
    <property type="entry name" value="LANC-like"/>
</dbReference>
<evidence type="ECO:0000313" key="3">
    <source>
        <dbReference type="EMBL" id="KAB7506026.1"/>
    </source>
</evidence>
<dbReference type="GO" id="GO:0005886">
    <property type="term" value="C:plasma membrane"/>
    <property type="evidence" value="ECO:0007669"/>
    <property type="project" value="TreeGrafter"/>
</dbReference>
<keyword evidence="2" id="KW-0862">Zinc</keyword>
<accession>A0A5N5THA2</accession>
<keyword evidence="2" id="KW-0479">Metal-binding</keyword>
<proteinExistence type="inferred from homology"/>
<dbReference type="InterPro" id="IPR012341">
    <property type="entry name" value="6hp_glycosidase-like_sf"/>
</dbReference>
<comment type="similarity">
    <text evidence="1">Belongs to the LanC-like protein family.</text>
</comment>
<evidence type="ECO:0000256" key="2">
    <source>
        <dbReference type="PIRSR" id="PIRSR607822-1"/>
    </source>
</evidence>
<comment type="caution">
    <text evidence="3">The sequence shown here is derived from an EMBL/GenBank/DDBJ whole genome shotgun (WGS) entry which is preliminary data.</text>
</comment>
<gene>
    <name evidence="3" type="primary">Lancl1</name>
    <name evidence="3" type="ORF">Anas_05268</name>
</gene>
<protein>
    <submittedName>
        <fullName evidence="3">LanC-like protein 1</fullName>
    </submittedName>
</protein>